<dbReference type="STRING" id="4540.A0A3L6TR41"/>
<reference evidence="2" key="1">
    <citation type="journal article" date="2019" name="Nat. Commun.">
        <title>The genome of broomcorn millet.</title>
        <authorList>
            <person name="Zou C."/>
            <person name="Miki D."/>
            <person name="Li D."/>
            <person name="Tang Q."/>
            <person name="Xiao L."/>
            <person name="Rajput S."/>
            <person name="Deng P."/>
            <person name="Jia W."/>
            <person name="Huang R."/>
            <person name="Zhang M."/>
            <person name="Sun Y."/>
            <person name="Hu J."/>
            <person name="Fu X."/>
            <person name="Schnable P.S."/>
            <person name="Li F."/>
            <person name="Zhang H."/>
            <person name="Feng B."/>
            <person name="Zhu X."/>
            <person name="Liu R."/>
            <person name="Schnable J.C."/>
            <person name="Zhu J.-K."/>
            <person name="Zhang H."/>
        </authorList>
    </citation>
    <scope>NUCLEOTIDE SEQUENCE [LARGE SCALE GENOMIC DNA]</scope>
</reference>
<dbReference type="Proteomes" id="UP000275267">
    <property type="component" value="Unassembled WGS sequence"/>
</dbReference>
<sequence>MELDTKCVACNRLDEDGSHLFFKCKYVEKVWQKLNIENFRVQLAEKSNAKEVMRFILSRKKEEQVLIAMLLWMWWQERNKIREGDRRREAMKLAYIIQKQASEMLKEEEGLNMPSLQVRKPWRRPPSGVLKINPWYKRGDHESRTS</sequence>
<organism evidence="1 2">
    <name type="scientific">Panicum miliaceum</name>
    <name type="common">Proso millet</name>
    <name type="synonym">Broomcorn millet</name>
    <dbReference type="NCBI Taxonomy" id="4540"/>
    <lineage>
        <taxon>Eukaryota</taxon>
        <taxon>Viridiplantae</taxon>
        <taxon>Streptophyta</taxon>
        <taxon>Embryophyta</taxon>
        <taxon>Tracheophyta</taxon>
        <taxon>Spermatophyta</taxon>
        <taxon>Magnoliopsida</taxon>
        <taxon>Liliopsida</taxon>
        <taxon>Poales</taxon>
        <taxon>Poaceae</taxon>
        <taxon>PACMAD clade</taxon>
        <taxon>Panicoideae</taxon>
        <taxon>Panicodae</taxon>
        <taxon>Paniceae</taxon>
        <taxon>Panicinae</taxon>
        <taxon>Panicum</taxon>
        <taxon>Panicum sect. Panicum</taxon>
    </lineage>
</organism>
<protein>
    <recommendedName>
        <fullName evidence="3">Reverse transcriptase zinc-binding domain-containing protein</fullName>
    </recommendedName>
</protein>
<proteinExistence type="predicted"/>
<gene>
    <name evidence="1" type="ORF">C2845_PM01G16690</name>
</gene>
<evidence type="ECO:0008006" key="3">
    <source>
        <dbReference type="Google" id="ProtNLM"/>
    </source>
</evidence>
<accession>A0A3L6TR41</accession>
<keyword evidence="2" id="KW-1185">Reference proteome</keyword>
<dbReference type="AlphaFoldDB" id="A0A3L6TR41"/>
<dbReference type="OrthoDB" id="679727at2759"/>
<comment type="caution">
    <text evidence="1">The sequence shown here is derived from an EMBL/GenBank/DDBJ whole genome shotgun (WGS) entry which is preliminary data.</text>
</comment>
<evidence type="ECO:0000313" key="2">
    <source>
        <dbReference type="Proteomes" id="UP000275267"/>
    </source>
</evidence>
<evidence type="ECO:0000313" key="1">
    <source>
        <dbReference type="EMBL" id="RLN41688.1"/>
    </source>
</evidence>
<name>A0A3L6TR41_PANMI</name>
<dbReference type="EMBL" id="PQIB02000001">
    <property type="protein sequence ID" value="RLN41688.1"/>
    <property type="molecule type" value="Genomic_DNA"/>
</dbReference>